<comment type="caution">
    <text evidence="1">The sequence shown here is derived from an EMBL/GenBank/DDBJ whole genome shotgun (WGS) entry which is preliminary data.</text>
</comment>
<dbReference type="Gene3D" id="3.80.10.10">
    <property type="entry name" value="Ribonuclease Inhibitor"/>
    <property type="match status" value="1"/>
</dbReference>
<organism evidence="1 2">
    <name type="scientific">Corchorus olitorius</name>
    <dbReference type="NCBI Taxonomy" id="93759"/>
    <lineage>
        <taxon>Eukaryota</taxon>
        <taxon>Viridiplantae</taxon>
        <taxon>Streptophyta</taxon>
        <taxon>Embryophyta</taxon>
        <taxon>Tracheophyta</taxon>
        <taxon>Spermatophyta</taxon>
        <taxon>Magnoliopsida</taxon>
        <taxon>eudicotyledons</taxon>
        <taxon>Gunneridae</taxon>
        <taxon>Pentapetalae</taxon>
        <taxon>rosids</taxon>
        <taxon>malvids</taxon>
        <taxon>Malvales</taxon>
        <taxon>Malvaceae</taxon>
        <taxon>Grewioideae</taxon>
        <taxon>Apeibeae</taxon>
        <taxon>Corchorus</taxon>
    </lineage>
</organism>
<protein>
    <submittedName>
        <fullName evidence="1">Serine-threonine protein kinase, plant-type</fullName>
    </submittedName>
</protein>
<dbReference type="STRING" id="93759.A0A1R3GUF2"/>
<keyword evidence="2" id="KW-1185">Reference proteome</keyword>
<dbReference type="OrthoDB" id="1738872at2759"/>
<reference evidence="2" key="1">
    <citation type="submission" date="2013-09" db="EMBL/GenBank/DDBJ databases">
        <title>Corchorus olitorius genome sequencing.</title>
        <authorList>
            <person name="Alam M."/>
            <person name="Haque M.S."/>
            <person name="Islam M.S."/>
            <person name="Emdad E.M."/>
            <person name="Islam M.M."/>
            <person name="Ahmed B."/>
            <person name="Halim A."/>
            <person name="Hossen Q.M.M."/>
            <person name="Hossain M.Z."/>
            <person name="Ahmed R."/>
            <person name="Khan M.M."/>
            <person name="Islam R."/>
            <person name="Rashid M.M."/>
            <person name="Khan S.A."/>
            <person name="Rahman M.S."/>
            <person name="Alam M."/>
            <person name="Yahiya A.S."/>
            <person name="Khan M.S."/>
            <person name="Azam M.S."/>
            <person name="Haque T."/>
            <person name="Lashkar M.Z.H."/>
            <person name="Akhand A.I."/>
            <person name="Morshed G."/>
            <person name="Roy S."/>
            <person name="Uddin K.S."/>
            <person name="Rabeya T."/>
            <person name="Hossain A.S."/>
            <person name="Chowdhury A."/>
            <person name="Snigdha A.R."/>
            <person name="Mortoza M.S."/>
            <person name="Matin S.A."/>
            <person name="Hoque S.M.E."/>
            <person name="Islam M.K."/>
            <person name="Roy D.K."/>
            <person name="Haider R."/>
            <person name="Moosa M.M."/>
            <person name="Elias S.M."/>
            <person name="Hasan A.M."/>
            <person name="Jahan S."/>
            <person name="Shafiuddin M."/>
            <person name="Mahmood N."/>
            <person name="Shommy N.S."/>
        </authorList>
    </citation>
    <scope>NUCLEOTIDE SEQUENCE [LARGE SCALE GENOMIC DNA]</scope>
    <source>
        <strain evidence="2">cv. O-4</strain>
    </source>
</reference>
<dbReference type="GO" id="GO:0016301">
    <property type="term" value="F:kinase activity"/>
    <property type="evidence" value="ECO:0007669"/>
    <property type="project" value="UniProtKB-KW"/>
</dbReference>
<keyword evidence="1" id="KW-0418">Kinase</keyword>
<dbReference type="Proteomes" id="UP000187203">
    <property type="component" value="Unassembled WGS sequence"/>
</dbReference>
<evidence type="ECO:0000313" key="2">
    <source>
        <dbReference type="Proteomes" id="UP000187203"/>
    </source>
</evidence>
<evidence type="ECO:0000313" key="1">
    <source>
        <dbReference type="EMBL" id="OMO61709.1"/>
    </source>
</evidence>
<dbReference type="InterPro" id="IPR032675">
    <property type="entry name" value="LRR_dom_sf"/>
</dbReference>
<dbReference type="EMBL" id="AWUE01021582">
    <property type="protein sequence ID" value="OMO61709.1"/>
    <property type="molecule type" value="Genomic_DNA"/>
</dbReference>
<keyword evidence="1" id="KW-0808">Transferase</keyword>
<name>A0A1R3GUF2_9ROSI</name>
<sequence length="143" mass="16293">MGVGLGGLSDGCLDHEKAALLQLKPFFYFLDGVNKWGELVEGKNCCEWERVECNPTTGRVIHLFLNRSTTETYADYVDTYIQYGYEYEAEFYSRDWYLNASLFLPFQELKSLYLGGNSIAGCLPNQDVTFAAVWITRNGRSAR</sequence>
<dbReference type="AlphaFoldDB" id="A0A1R3GUF2"/>
<accession>A0A1R3GUF2</accession>
<proteinExistence type="predicted"/>
<gene>
    <name evidence="1" type="ORF">COLO4_33362</name>
</gene>